<evidence type="ECO:0000256" key="3">
    <source>
        <dbReference type="ARBA" id="ARBA00022801"/>
    </source>
</evidence>
<feature type="domain" description="Metalloprotease TldD/E N-terminal" evidence="5">
    <location>
        <begin position="7"/>
        <end position="71"/>
    </location>
</feature>
<dbReference type="GeneID" id="79950706"/>
<dbReference type="Pfam" id="PF19289">
    <property type="entry name" value="PmbA_TldD_3rd"/>
    <property type="match status" value="1"/>
</dbReference>
<accession>A0AAF0FV12</accession>
<evidence type="ECO:0000259" key="5">
    <source>
        <dbReference type="Pfam" id="PF01523"/>
    </source>
</evidence>
<evidence type="ECO:0000256" key="2">
    <source>
        <dbReference type="ARBA" id="ARBA00022670"/>
    </source>
</evidence>
<dbReference type="InterPro" id="IPR025502">
    <property type="entry name" value="TldD"/>
</dbReference>
<feature type="domain" description="Metalloprotease TldD/E C-terminal" evidence="6">
    <location>
        <begin position="210"/>
        <end position="439"/>
    </location>
</feature>
<keyword evidence="9" id="KW-1185">Reference proteome</keyword>
<organism evidence="8 9">
    <name type="scientific">Methanomicrobium antiquum</name>
    <dbReference type="NCBI Taxonomy" id="487686"/>
    <lineage>
        <taxon>Archaea</taxon>
        <taxon>Methanobacteriati</taxon>
        <taxon>Methanobacteriota</taxon>
        <taxon>Stenosarchaea group</taxon>
        <taxon>Methanomicrobia</taxon>
        <taxon>Methanomicrobiales</taxon>
        <taxon>Methanomicrobiaceae</taxon>
        <taxon>Methanomicrobium</taxon>
    </lineage>
</organism>
<feature type="domain" description="Metalloprotease TldD/E central" evidence="7">
    <location>
        <begin position="98"/>
        <end position="202"/>
    </location>
</feature>
<dbReference type="PANTHER" id="PTHR30624:SF0">
    <property type="entry name" value="METALLOPROTEASE SLR0863"/>
    <property type="match status" value="1"/>
</dbReference>
<dbReference type="GO" id="GO:0006508">
    <property type="term" value="P:proteolysis"/>
    <property type="evidence" value="ECO:0007669"/>
    <property type="project" value="UniProtKB-KW"/>
</dbReference>
<dbReference type="Pfam" id="PF01523">
    <property type="entry name" value="PmbA_TldD_1st"/>
    <property type="match status" value="1"/>
</dbReference>
<dbReference type="PIRSF" id="PIRSF004919">
    <property type="entry name" value="TldD"/>
    <property type="match status" value="1"/>
</dbReference>
<evidence type="ECO:0000313" key="9">
    <source>
        <dbReference type="Proteomes" id="UP001218895"/>
    </source>
</evidence>
<evidence type="ECO:0000256" key="1">
    <source>
        <dbReference type="ARBA" id="ARBA00005836"/>
    </source>
</evidence>
<dbReference type="RefSeq" id="WP_278099276.1">
    <property type="nucleotide sequence ID" value="NZ_CP091092.1"/>
</dbReference>
<gene>
    <name evidence="8" type="ORF">L1994_09870</name>
</gene>
<evidence type="ECO:0000259" key="6">
    <source>
        <dbReference type="Pfam" id="PF19289"/>
    </source>
</evidence>
<dbReference type="Pfam" id="PF19290">
    <property type="entry name" value="PmbA_TldD_2nd"/>
    <property type="match status" value="1"/>
</dbReference>
<evidence type="ECO:0000259" key="7">
    <source>
        <dbReference type="Pfam" id="PF19290"/>
    </source>
</evidence>
<proteinExistence type="inferred from homology"/>
<dbReference type="PANTHER" id="PTHR30624">
    <property type="entry name" value="UNCHARACTERIZED PROTEIN TLDD AND PMBA"/>
    <property type="match status" value="1"/>
</dbReference>
<keyword evidence="4" id="KW-0482">Metalloprotease</keyword>
<dbReference type="InterPro" id="IPR045569">
    <property type="entry name" value="Metalloprtase-TldD/E_C"/>
</dbReference>
<dbReference type="EMBL" id="CP091092">
    <property type="protein sequence ID" value="WFN36440.1"/>
    <property type="molecule type" value="Genomic_DNA"/>
</dbReference>
<dbReference type="GO" id="GO:0008237">
    <property type="term" value="F:metallopeptidase activity"/>
    <property type="evidence" value="ECO:0007669"/>
    <property type="project" value="UniProtKB-KW"/>
</dbReference>
<dbReference type="InterPro" id="IPR035068">
    <property type="entry name" value="TldD/PmbA_N"/>
</dbReference>
<dbReference type="KEGG" id="manq:L1994_09870"/>
<name>A0AAF0FV12_9EURY</name>
<dbReference type="Gene3D" id="3.30.2290.10">
    <property type="entry name" value="PmbA/TldD superfamily"/>
    <property type="match status" value="1"/>
</dbReference>
<keyword evidence="3" id="KW-0378">Hydrolase</keyword>
<evidence type="ECO:0000256" key="4">
    <source>
        <dbReference type="ARBA" id="ARBA00023049"/>
    </source>
</evidence>
<sequence>MEEPGYYDIRHVKGVITNIEIDNGVVESATDSFSDTAILRVLGDKGWGIASIENFGSKSKKEIDEYISVALRYASATQETVTLADCKSGILPMPKLNEDPKEVSLEEKCGLLMEIERAAHIKNIINTRANYTEGNATVYFEDSSENTFSYEICRSGYSVSAVAKKDGVMQAGRESERTITGFNLRHKEEKGLLAAERAVSLLDAKPAKGGIMDAVLDQELAGVFAHEAVGHASEGDLVKEGISVLRGKTDQKIGSDIISVVDDPTIHEFGFMPVDAEGVLPVRTEIIKNGVLKSFLHNRQTLAAVGFGDAGHARGEAGAVPVVRMSNTFIENGDSSYDEIISECRNGILLKGSRGGQVDPGRGVFQFNAEYGYIIENGELSGMVRDVSLSGDILKTLYNIVLCAQDKKMNPGYCGKSGQSVPVTDGSPHLLLNSAVIGGQG</sequence>
<protein>
    <submittedName>
        <fullName evidence="8">TldD/PmbA family protein</fullName>
    </submittedName>
</protein>
<dbReference type="InterPro" id="IPR036059">
    <property type="entry name" value="TldD/PmbA_sf"/>
</dbReference>
<dbReference type="GO" id="GO:0005829">
    <property type="term" value="C:cytosol"/>
    <property type="evidence" value="ECO:0007669"/>
    <property type="project" value="TreeGrafter"/>
</dbReference>
<dbReference type="Proteomes" id="UP001218895">
    <property type="component" value="Chromosome"/>
</dbReference>
<comment type="similarity">
    <text evidence="1">Belongs to the peptidase U62 family.</text>
</comment>
<keyword evidence="2" id="KW-0645">Protease</keyword>
<dbReference type="InterPro" id="IPR045570">
    <property type="entry name" value="Metalloprtase-TldD/E_cen_dom"/>
</dbReference>
<reference evidence="8" key="1">
    <citation type="submission" date="2022-01" db="EMBL/GenBank/DDBJ databases">
        <title>Complete genome of Methanomicrobium antiquum DSM 21220.</title>
        <authorList>
            <person name="Chen S.-C."/>
            <person name="You Y.-T."/>
            <person name="Zhou Y.-Z."/>
            <person name="Lai M.-C."/>
        </authorList>
    </citation>
    <scope>NUCLEOTIDE SEQUENCE</scope>
    <source>
        <strain evidence="8">DSM 21220</strain>
    </source>
</reference>
<dbReference type="InterPro" id="IPR051463">
    <property type="entry name" value="Peptidase_U62_metallo"/>
</dbReference>
<dbReference type="InterPro" id="IPR002510">
    <property type="entry name" value="Metalloprtase-TldD/E_N"/>
</dbReference>
<dbReference type="AlphaFoldDB" id="A0AAF0FV12"/>
<dbReference type="SUPFAM" id="SSF111283">
    <property type="entry name" value="Putative modulator of DNA gyrase, PmbA/TldD"/>
    <property type="match status" value="1"/>
</dbReference>
<evidence type="ECO:0000313" key="8">
    <source>
        <dbReference type="EMBL" id="WFN36440.1"/>
    </source>
</evidence>